<evidence type="ECO:0000256" key="6">
    <source>
        <dbReference type="ARBA" id="ARBA00023136"/>
    </source>
</evidence>
<dbReference type="PANTHER" id="PTHR42703:SF1">
    <property type="entry name" value="NA(+)_H(+) ANTIPORTER SUBUNIT D1"/>
    <property type="match status" value="1"/>
</dbReference>
<evidence type="ECO:0000256" key="5">
    <source>
        <dbReference type="ARBA" id="ARBA00022989"/>
    </source>
</evidence>
<comment type="subcellular location">
    <subcellularLocation>
        <location evidence="1">Cell membrane</location>
        <topology evidence="1">Multi-pass membrane protein</topology>
    </subcellularLocation>
    <subcellularLocation>
        <location evidence="7">Membrane</location>
        <topology evidence="7">Multi-pass membrane protein</topology>
    </subcellularLocation>
</comment>
<evidence type="ECO:0000259" key="9">
    <source>
        <dbReference type="Pfam" id="PF00361"/>
    </source>
</evidence>
<evidence type="ECO:0000256" key="7">
    <source>
        <dbReference type="RuleBase" id="RU000320"/>
    </source>
</evidence>
<feature type="transmembrane region" description="Helical" evidence="8">
    <location>
        <begin position="206"/>
        <end position="231"/>
    </location>
</feature>
<evidence type="ECO:0000313" key="11">
    <source>
        <dbReference type="EMBL" id="SCC79173.1"/>
    </source>
</evidence>
<dbReference type="STRING" id="1653334.GA0071312_0723"/>
<dbReference type="Proteomes" id="UP000182800">
    <property type="component" value="Unassembled WGS sequence"/>
</dbReference>
<keyword evidence="6 8" id="KW-0472">Membrane</keyword>
<feature type="domain" description="NADH:quinone oxidoreductase/Mrp antiporter transmembrane" evidence="9">
    <location>
        <begin position="130"/>
        <end position="420"/>
    </location>
</feature>
<dbReference type="InterPro" id="IPR001750">
    <property type="entry name" value="ND/Mrp_TM"/>
</dbReference>
<dbReference type="Pfam" id="PF00361">
    <property type="entry name" value="Proton_antipo_M"/>
    <property type="match status" value="1"/>
</dbReference>
<feature type="transmembrane region" description="Helical" evidence="8">
    <location>
        <begin position="33"/>
        <end position="59"/>
    </location>
</feature>
<dbReference type="InterPro" id="IPR050586">
    <property type="entry name" value="CPA3_Na-H_Antiporter_D"/>
</dbReference>
<comment type="similarity">
    <text evidence="2">Belongs to the CPA3 antiporters (TC 2.A.63) subunit D family.</text>
</comment>
<evidence type="ECO:0000313" key="13">
    <source>
        <dbReference type="Proteomes" id="UP000182800"/>
    </source>
</evidence>
<feature type="transmembrane region" description="Helical" evidence="8">
    <location>
        <begin position="306"/>
        <end position="325"/>
    </location>
</feature>
<gene>
    <name evidence="10" type="primary">mnhD</name>
    <name evidence="11" type="ORF">GA0071312_0723</name>
    <name evidence="10" type="ORF">HLUCCO17_11890</name>
</gene>
<dbReference type="EMBL" id="LJSX01000018">
    <property type="protein sequence ID" value="KPQ10137.1"/>
    <property type="molecule type" value="Genomic_DNA"/>
</dbReference>
<evidence type="ECO:0000256" key="4">
    <source>
        <dbReference type="ARBA" id="ARBA00022692"/>
    </source>
</evidence>
<feature type="transmembrane region" description="Helical" evidence="8">
    <location>
        <begin position="79"/>
        <end position="99"/>
    </location>
</feature>
<dbReference type="InterPro" id="IPR003918">
    <property type="entry name" value="NADH_UbQ_OxRdtase"/>
</dbReference>
<evidence type="ECO:0000256" key="2">
    <source>
        <dbReference type="ARBA" id="ARBA00005346"/>
    </source>
</evidence>
<dbReference type="EMBL" id="FMBM01000001">
    <property type="protein sequence ID" value="SCC79173.1"/>
    <property type="molecule type" value="Genomic_DNA"/>
</dbReference>
<feature type="transmembrane region" description="Helical" evidence="8">
    <location>
        <begin position="164"/>
        <end position="186"/>
    </location>
</feature>
<keyword evidence="13" id="KW-1185">Reference proteome</keyword>
<accession>A0A0P7Y7C0</accession>
<dbReference type="GO" id="GO:0005886">
    <property type="term" value="C:plasma membrane"/>
    <property type="evidence" value="ECO:0007669"/>
    <property type="project" value="UniProtKB-SubCell"/>
</dbReference>
<evidence type="ECO:0000313" key="12">
    <source>
        <dbReference type="Proteomes" id="UP000050497"/>
    </source>
</evidence>
<dbReference type="PANTHER" id="PTHR42703">
    <property type="entry name" value="NADH DEHYDROGENASE"/>
    <property type="match status" value="1"/>
</dbReference>
<feature type="transmembrane region" description="Helical" evidence="8">
    <location>
        <begin position="275"/>
        <end position="294"/>
    </location>
</feature>
<reference evidence="10 12" key="1">
    <citation type="submission" date="2015-09" db="EMBL/GenBank/DDBJ databases">
        <title>Identification and resolution of microdiversity through metagenomic sequencing of parallel consortia.</title>
        <authorList>
            <person name="Nelson W.C."/>
            <person name="Romine M.F."/>
            <person name="Lindemann S.R."/>
        </authorList>
    </citation>
    <scope>NUCLEOTIDE SEQUENCE [LARGE SCALE GENOMIC DNA]</scope>
    <source>
        <strain evidence="10">HL-109</strain>
    </source>
</reference>
<keyword evidence="4 7" id="KW-0812">Transmembrane</keyword>
<dbReference type="GO" id="GO:0042773">
    <property type="term" value="P:ATP synthesis coupled electron transport"/>
    <property type="evidence" value="ECO:0007669"/>
    <property type="project" value="InterPro"/>
</dbReference>
<feature type="transmembrane region" description="Helical" evidence="8">
    <location>
        <begin position="134"/>
        <end position="152"/>
    </location>
</feature>
<dbReference type="PATRIC" id="fig|1653334.4.peg.356"/>
<feature type="transmembrane region" description="Helical" evidence="8">
    <location>
        <begin position="370"/>
        <end position="392"/>
    </location>
</feature>
<feature type="transmembrane region" description="Helical" evidence="8">
    <location>
        <begin position="331"/>
        <end position="349"/>
    </location>
</feature>
<evidence type="ECO:0000313" key="10">
    <source>
        <dbReference type="EMBL" id="KPQ10137.1"/>
    </source>
</evidence>
<feature type="transmembrane region" description="Helical" evidence="8">
    <location>
        <begin position="111"/>
        <end position="128"/>
    </location>
</feature>
<dbReference type="OrthoDB" id="9768329at2"/>
<evidence type="ECO:0000256" key="1">
    <source>
        <dbReference type="ARBA" id="ARBA00004651"/>
    </source>
</evidence>
<protein>
    <submittedName>
        <fullName evidence="10">Multicomponent Na+:H+ antiporter subunit MnhD</fullName>
    </submittedName>
    <submittedName>
        <fullName evidence="11">Multisubunit sodium/proton antiporter, MrpD subunit</fullName>
    </submittedName>
</protein>
<dbReference type="Proteomes" id="UP000050497">
    <property type="component" value="Unassembled WGS sequence"/>
</dbReference>
<feature type="transmembrane region" description="Helical" evidence="8">
    <location>
        <begin position="238"/>
        <end position="259"/>
    </location>
</feature>
<dbReference type="RefSeq" id="WP_074443640.1">
    <property type="nucleotide sequence ID" value="NZ_FMBM01000001.1"/>
</dbReference>
<evidence type="ECO:0000256" key="8">
    <source>
        <dbReference type="SAM" id="Phobius"/>
    </source>
</evidence>
<reference evidence="11 13" key="2">
    <citation type="submission" date="2016-08" db="EMBL/GenBank/DDBJ databases">
        <authorList>
            <person name="Varghese N."/>
            <person name="Submissions Spin"/>
        </authorList>
    </citation>
    <scope>NUCLEOTIDE SEQUENCE [LARGE SCALE GENOMIC DNA]</scope>
    <source>
        <strain evidence="11 13">HL-109</strain>
    </source>
</reference>
<feature type="transmembrane region" description="Helical" evidence="8">
    <location>
        <begin position="446"/>
        <end position="468"/>
    </location>
</feature>
<proteinExistence type="inferred from homology"/>
<keyword evidence="5 8" id="KW-1133">Transmembrane helix</keyword>
<sequence>MADQLDLLWPVLIPITTAALAACFWYNIKVQRIISFIGLVLLFAASVKLTMTVVEQGVIAKQFGGWAPPFGISFVADPLAAALVAITGLLALTVGIFGFYDVRARHERAGFYPLFHGMITGVNGAFLTGDAFNLYVWFEVMLITSLGLLVISRSREQLDGTIKYGILNLFGTILFLIGLALLYGATGTLNMADLARVLPGMTMTPGLMTAAMLFLAAFAIKAGLFPLFFWLPASYHTATFAVGAIFAGLLTKVGVYATFRTFTLLFLIEGETLRYVFTFIAAMTMITGVFGAAVQWNIRRILSFHIISQIGYMLMGLAIATPIAWAGASFYIIHHIIVKANLFLLAGAIRAAGGSDDLRKTGGLLKSHPWLAVLFLIPALSLAGLPPLSGFWAKFLVIDASLRAEYYGLAAVALVVGVLTLFSMMKIWMEAFWKASPVKPSRRRHVPLAFIIPIAMLGAVTMTIGLFADPFVTYARNAAEVLVDPPLYIAPVFGAEAAAEAGALIAGEAVEAEMIDNGPVDGVEEEVR</sequence>
<evidence type="ECO:0000256" key="3">
    <source>
        <dbReference type="ARBA" id="ARBA00022475"/>
    </source>
</evidence>
<dbReference type="AlphaFoldDB" id="A0A0P7Y7C0"/>
<feature type="transmembrane region" description="Helical" evidence="8">
    <location>
        <begin position="404"/>
        <end position="425"/>
    </location>
</feature>
<feature type="transmembrane region" description="Helical" evidence="8">
    <location>
        <begin position="7"/>
        <end position="26"/>
    </location>
</feature>
<dbReference type="GO" id="GO:0008137">
    <property type="term" value="F:NADH dehydrogenase (ubiquinone) activity"/>
    <property type="evidence" value="ECO:0007669"/>
    <property type="project" value="InterPro"/>
</dbReference>
<organism evidence="10 12">
    <name type="scientific">Saliniramus fredricksonii</name>
    <dbReference type="NCBI Taxonomy" id="1653334"/>
    <lineage>
        <taxon>Bacteria</taxon>
        <taxon>Pseudomonadati</taxon>
        <taxon>Pseudomonadota</taxon>
        <taxon>Alphaproteobacteria</taxon>
        <taxon>Hyphomicrobiales</taxon>
        <taxon>Salinarimonadaceae</taxon>
        <taxon>Saliniramus</taxon>
    </lineage>
</organism>
<keyword evidence="3" id="KW-1003">Cell membrane</keyword>
<name>A0A0P7Y7C0_9HYPH</name>
<comment type="caution">
    <text evidence="10">The sequence shown here is derived from an EMBL/GenBank/DDBJ whole genome shotgun (WGS) entry which is preliminary data.</text>
</comment>
<dbReference type="PRINTS" id="PR01437">
    <property type="entry name" value="NUOXDRDTASE4"/>
</dbReference>